<dbReference type="EMBL" id="BAAAHU010000051">
    <property type="protein sequence ID" value="GAA1014136.1"/>
    <property type="molecule type" value="Genomic_DNA"/>
</dbReference>
<feature type="transmembrane region" description="Helical" evidence="9">
    <location>
        <begin position="54"/>
        <end position="74"/>
    </location>
</feature>
<evidence type="ECO:0000256" key="6">
    <source>
        <dbReference type="ARBA" id="ARBA00022989"/>
    </source>
</evidence>
<evidence type="ECO:0000256" key="5">
    <source>
        <dbReference type="ARBA" id="ARBA00022692"/>
    </source>
</evidence>
<dbReference type="PANTHER" id="PTHR23502">
    <property type="entry name" value="MAJOR FACILITATOR SUPERFAMILY"/>
    <property type="match status" value="1"/>
</dbReference>
<evidence type="ECO:0000256" key="1">
    <source>
        <dbReference type="ARBA" id="ARBA00004651"/>
    </source>
</evidence>
<evidence type="ECO:0000313" key="12">
    <source>
        <dbReference type="Proteomes" id="UP001501072"/>
    </source>
</evidence>
<dbReference type="InterPro" id="IPR005829">
    <property type="entry name" value="Sugar_transporter_CS"/>
</dbReference>
<name>A0ABP4DLS4_9ACTN</name>
<dbReference type="PROSITE" id="PS00216">
    <property type="entry name" value="SUGAR_TRANSPORT_1"/>
    <property type="match status" value="1"/>
</dbReference>
<dbReference type="PANTHER" id="PTHR23502:SF132">
    <property type="entry name" value="POLYAMINE TRANSPORTER 2-RELATED"/>
    <property type="match status" value="1"/>
</dbReference>
<accession>A0ABP4DLS4</accession>
<keyword evidence="5 9" id="KW-0812">Transmembrane</keyword>
<comment type="similarity">
    <text evidence="2">Belongs to the major facilitator superfamily. Bcr/CmlA family.</text>
</comment>
<sequence length="427" mass="42406">MSTPSPGQEQTTSALPTVTLTAALALLSFVMPLATDMYLPAFPRMADELNTDASGVQFTLTSFLIGTAAGQLVLGPLSDRYGRRTPILVGAAVCTVATALCAVAPNLSVLIVLRFVTGFSGAAGLVVGRAVVADVASGAAAARLFGVLMALGGIAPIAAPLAGGAVVDDAGGWRGVFWVLAGVSLLTFLAALAFIPESLPKERRRADGMAATSQAARSVLTDRAYVGYTLAFAFGCGALFCYIAGSPFLLQNVLGFSVGEASIAFSVGALTATVSSTVSTKLVGTYAPGLLLRVGLTALLAATTAALLVTLAGRLDRVLALSLIGIGFLGLGQVFGTATALAIERGPHAAGTGSAVLGTLQGVLGAVLAPLVGLGGKDTATPLFTGMAGCSLVAVLSLLLTRNSPPVAEPSGAPADGAPESTASAAT</sequence>
<protein>
    <submittedName>
        <fullName evidence="11">Multidrug effflux MFS transporter</fullName>
    </submittedName>
</protein>
<dbReference type="InterPro" id="IPR020846">
    <property type="entry name" value="MFS_dom"/>
</dbReference>
<keyword evidence="12" id="KW-1185">Reference proteome</keyword>
<comment type="subcellular location">
    <subcellularLocation>
        <location evidence="1">Cell membrane</location>
        <topology evidence="1">Multi-pass membrane protein</topology>
    </subcellularLocation>
</comment>
<feature type="transmembrane region" description="Helical" evidence="9">
    <location>
        <begin position="355"/>
        <end position="374"/>
    </location>
</feature>
<keyword evidence="4" id="KW-1003">Cell membrane</keyword>
<evidence type="ECO:0000256" key="8">
    <source>
        <dbReference type="SAM" id="MobiDB-lite"/>
    </source>
</evidence>
<gene>
    <name evidence="11" type="ORF">GCM10009564_42920</name>
</gene>
<evidence type="ECO:0000256" key="7">
    <source>
        <dbReference type="ARBA" id="ARBA00023136"/>
    </source>
</evidence>
<dbReference type="Gene3D" id="1.20.1720.10">
    <property type="entry name" value="Multidrug resistance protein D"/>
    <property type="match status" value="1"/>
</dbReference>
<evidence type="ECO:0000256" key="9">
    <source>
        <dbReference type="SAM" id="Phobius"/>
    </source>
</evidence>
<organism evidence="11 12">
    <name type="scientific">Streptomyces thermogriseus</name>
    <dbReference type="NCBI Taxonomy" id="75292"/>
    <lineage>
        <taxon>Bacteria</taxon>
        <taxon>Bacillati</taxon>
        <taxon>Actinomycetota</taxon>
        <taxon>Actinomycetes</taxon>
        <taxon>Kitasatosporales</taxon>
        <taxon>Streptomycetaceae</taxon>
        <taxon>Streptomyces</taxon>
    </lineage>
</organism>
<dbReference type="Pfam" id="PF07690">
    <property type="entry name" value="MFS_1"/>
    <property type="match status" value="1"/>
</dbReference>
<feature type="transmembrane region" description="Helical" evidence="9">
    <location>
        <begin position="380"/>
        <end position="400"/>
    </location>
</feature>
<feature type="transmembrane region" description="Helical" evidence="9">
    <location>
        <begin position="290"/>
        <end position="312"/>
    </location>
</feature>
<keyword evidence="7 9" id="KW-0472">Membrane</keyword>
<feature type="transmembrane region" description="Helical" evidence="9">
    <location>
        <begin position="144"/>
        <end position="163"/>
    </location>
</feature>
<feature type="transmembrane region" description="Helical" evidence="9">
    <location>
        <begin position="86"/>
        <end position="105"/>
    </location>
</feature>
<feature type="transmembrane region" description="Helical" evidence="9">
    <location>
        <begin position="12"/>
        <end position="34"/>
    </location>
</feature>
<comment type="caution">
    <text evidence="11">The sequence shown here is derived from an EMBL/GenBank/DDBJ whole genome shotgun (WGS) entry which is preliminary data.</text>
</comment>
<evidence type="ECO:0000256" key="2">
    <source>
        <dbReference type="ARBA" id="ARBA00006236"/>
    </source>
</evidence>
<dbReference type="RefSeq" id="WP_346073824.1">
    <property type="nucleotide sequence ID" value="NZ_BAAAHU010000051.1"/>
</dbReference>
<evidence type="ECO:0000259" key="10">
    <source>
        <dbReference type="PROSITE" id="PS50850"/>
    </source>
</evidence>
<dbReference type="InterPro" id="IPR011701">
    <property type="entry name" value="MFS"/>
</dbReference>
<evidence type="ECO:0000256" key="3">
    <source>
        <dbReference type="ARBA" id="ARBA00022448"/>
    </source>
</evidence>
<reference evidence="12" key="1">
    <citation type="journal article" date="2019" name="Int. J. Syst. Evol. Microbiol.">
        <title>The Global Catalogue of Microorganisms (GCM) 10K type strain sequencing project: providing services to taxonomists for standard genome sequencing and annotation.</title>
        <authorList>
            <consortium name="The Broad Institute Genomics Platform"/>
            <consortium name="The Broad Institute Genome Sequencing Center for Infectious Disease"/>
            <person name="Wu L."/>
            <person name="Ma J."/>
        </authorList>
    </citation>
    <scope>NUCLEOTIDE SEQUENCE [LARGE SCALE GENOMIC DNA]</scope>
    <source>
        <strain evidence="12">JCM 11269</strain>
    </source>
</reference>
<feature type="transmembrane region" description="Helical" evidence="9">
    <location>
        <begin position="318"/>
        <end position="343"/>
    </location>
</feature>
<feature type="transmembrane region" description="Helical" evidence="9">
    <location>
        <begin position="175"/>
        <end position="195"/>
    </location>
</feature>
<keyword evidence="6 9" id="KW-1133">Transmembrane helix</keyword>
<dbReference type="SUPFAM" id="SSF103473">
    <property type="entry name" value="MFS general substrate transporter"/>
    <property type="match status" value="1"/>
</dbReference>
<dbReference type="InterPro" id="IPR004812">
    <property type="entry name" value="Efflux_drug-R_Bcr/CmlA"/>
</dbReference>
<dbReference type="PROSITE" id="PS50850">
    <property type="entry name" value="MFS"/>
    <property type="match status" value="1"/>
</dbReference>
<feature type="region of interest" description="Disordered" evidence="8">
    <location>
        <begin position="407"/>
        <end position="427"/>
    </location>
</feature>
<evidence type="ECO:0000256" key="4">
    <source>
        <dbReference type="ARBA" id="ARBA00022475"/>
    </source>
</evidence>
<keyword evidence="3" id="KW-0813">Transport</keyword>
<dbReference type="CDD" id="cd17320">
    <property type="entry name" value="MFS_MdfA_MDR_like"/>
    <property type="match status" value="1"/>
</dbReference>
<dbReference type="InterPro" id="IPR036259">
    <property type="entry name" value="MFS_trans_sf"/>
</dbReference>
<feature type="domain" description="Major facilitator superfamily (MFS) profile" evidence="10">
    <location>
        <begin position="20"/>
        <end position="406"/>
    </location>
</feature>
<feature type="transmembrane region" description="Helical" evidence="9">
    <location>
        <begin position="225"/>
        <end position="249"/>
    </location>
</feature>
<proteinExistence type="inferred from homology"/>
<evidence type="ECO:0000313" key="11">
    <source>
        <dbReference type="EMBL" id="GAA1014136.1"/>
    </source>
</evidence>
<dbReference type="NCBIfam" id="TIGR00710">
    <property type="entry name" value="efflux_Bcr_CflA"/>
    <property type="match status" value="1"/>
</dbReference>
<feature type="transmembrane region" description="Helical" evidence="9">
    <location>
        <begin position="111"/>
        <end position="132"/>
    </location>
</feature>
<dbReference type="Proteomes" id="UP001501072">
    <property type="component" value="Unassembled WGS sequence"/>
</dbReference>